<reference evidence="2" key="1">
    <citation type="submission" date="2020-08" db="EMBL/GenBank/DDBJ databases">
        <title>Multicomponent nature underlies the extraordinary mechanical properties of spider dragline silk.</title>
        <authorList>
            <person name="Kono N."/>
            <person name="Nakamura H."/>
            <person name="Mori M."/>
            <person name="Yoshida Y."/>
            <person name="Ohtoshi R."/>
            <person name="Malay A.D."/>
            <person name="Moran D.A.P."/>
            <person name="Tomita M."/>
            <person name="Numata K."/>
            <person name="Arakawa K."/>
        </authorList>
    </citation>
    <scope>NUCLEOTIDE SEQUENCE</scope>
</reference>
<organism evidence="2 3">
    <name type="scientific">Nephila pilipes</name>
    <name type="common">Giant wood spider</name>
    <name type="synonym">Nephila maculata</name>
    <dbReference type="NCBI Taxonomy" id="299642"/>
    <lineage>
        <taxon>Eukaryota</taxon>
        <taxon>Metazoa</taxon>
        <taxon>Ecdysozoa</taxon>
        <taxon>Arthropoda</taxon>
        <taxon>Chelicerata</taxon>
        <taxon>Arachnida</taxon>
        <taxon>Araneae</taxon>
        <taxon>Araneomorphae</taxon>
        <taxon>Entelegynae</taxon>
        <taxon>Araneoidea</taxon>
        <taxon>Nephilidae</taxon>
        <taxon>Nephila</taxon>
    </lineage>
</organism>
<dbReference type="EMBL" id="BMAW01091307">
    <property type="protein sequence ID" value="GFS49013.1"/>
    <property type="molecule type" value="Genomic_DNA"/>
</dbReference>
<sequence>MNPSTGLISGPLPNRILPALPVAFRSFRPAFPEAGFCSVVMSPRKRTAANGSFMSDNHPTDPDNHHRSDP</sequence>
<accession>A0A8X6KHA4</accession>
<gene>
    <name evidence="2" type="ORF">NPIL_240271</name>
</gene>
<protein>
    <submittedName>
        <fullName evidence="2">Uncharacterized protein</fullName>
    </submittedName>
</protein>
<feature type="compositionally biased region" description="Basic and acidic residues" evidence="1">
    <location>
        <begin position="58"/>
        <end position="70"/>
    </location>
</feature>
<evidence type="ECO:0000256" key="1">
    <source>
        <dbReference type="SAM" id="MobiDB-lite"/>
    </source>
</evidence>
<name>A0A8X6KHA4_NEPPI</name>
<feature type="region of interest" description="Disordered" evidence="1">
    <location>
        <begin position="49"/>
        <end position="70"/>
    </location>
</feature>
<dbReference type="Proteomes" id="UP000887013">
    <property type="component" value="Unassembled WGS sequence"/>
</dbReference>
<evidence type="ECO:0000313" key="3">
    <source>
        <dbReference type="Proteomes" id="UP000887013"/>
    </source>
</evidence>
<keyword evidence="3" id="KW-1185">Reference proteome</keyword>
<dbReference type="AlphaFoldDB" id="A0A8X6KHA4"/>
<comment type="caution">
    <text evidence="2">The sequence shown here is derived from an EMBL/GenBank/DDBJ whole genome shotgun (WGS) entry which is preliminary data.</text>
</comment>
<proteinExistence type="predicted"/>
<evidence type="ECO:0000313" key="2">
    <source>
        <dbReference type="EMBL" id="GFS49013.1"/>
    </source>
</evidence>